<dbReference type="EMBL" id="KZ347617">
    <property type="protein sequence ID" value="PIO67408.1"/>
    <property type="molecule type" value="Genomic_DNA"/>
</dbReference>
<name>A0A2G9UB09_TELCI</name>
<feature type="compositionally biased region" description="Basic and acidic residues" evidence="1">
    <location>
        <begin position="60"/>
        <end position="77"/>
    </location>
</feature>
<reference evidence="2 3" key="1">
    <citation type="submission" date="2015-09" db="EMBL/GenBank/DDBJ databases">
        <title>Draft genome of the parasitic nematode Teladorsagia circumcincta isolate WARC Sus (inbred).</title>
        <authorList>
            <person name="Mitreva M."/>
        </authorList>
    </citation>
    <scope>NUCLEOTIDE SEQUENCE [LARGE SCALE GENOMIC DNA]</scope>
    <source>
        <strain evidence="2 3">S</strain>
    </source>
</reference>
<protein>
    <submittedName>
        <fullName evidence="2">Uncharacterized protein</fullName>
    </submittedName>
</protein>
<accession>A0A2G9UB09</accession>
<proteinExistence type="predicted"/>
<evidence type="ECO:0000256" key="1">
    <source>
        <dbReference type="SAM" id="MobiDB-lite"/>
    </source>
</evidence>
<evidence type="ECO:0000313" key="3">
    <source>
        <dbReference type="Proteomes" id="UP000230423"/>
    </source>
</evidence>
<feature type="region of interest" description="Disordered" evidence="1">
    <location>
        <begin position="166"/>
        <end position="224"/>
    </location>
</feature>
<dbReference type="Proteomes" id="UP000230423">
    <property type="component" value="Unassembled WGS sequence"/>
</dbReference>
<sequence length="224" mass="25487">MIRERYPEGLILNVEHNNNFVVRRCEGCPIFILPRLMLGIQQRLDEVIVDSWEQLLADENEKNEKASQISKSRESRTQESPNNYSDIRLQRTQRTQRTQVDDAVPPKLNKTMIAKTQDSIEGSEEENTPKTGVAQCSSENEQLQLQKTQEVDLYSLNALKLSKKLTNDDLMRTQETQDTDAKEKQKNAKSVPTAAESSKTPASEKRKNQSNILRKLKKGSGVSV</sequence>
<organism evidence="2 3">
    <name type="scientific">Teladorsagia circumcincta</name>
    <name type="common">Brown stomach worm</name>
    <name type="synonym">Ostertagia circumcincta</name>
    <dbReference type="NCBI Taxonomy" id="45464"/>
    <lineage>
        <taxon>Eukaryota</taxon>
        <taxon>Metazoa</taxon>
        <taxon>Ecdysozoa</taxon>
        <taxon>Nematoda</taxon>
        <taxon>Chromadorea</taxon>
        <taxon>Rhabditida</taxon>
        <taxon>Rhabditina</taxon>
        <taxon>Rhabditomorpha</taxon>
        <taxon>Strongyloidea</taxon>
        <taxon>Trichostrongylidae</taxon>
        <taxon>Teladorsagia</taxon>
    </lineage>
</organism>
<keyword evidence="3" id="KW-1185">Reference proteome</keyword>
<dbReference type="AlphaFoldDB" id="A0A2G9UB09"/>
<gene>
    <name evidence="2" type="ORF">TELCIR_10848</name>
</gene>
<feature type="region of interest" description="Disordered" evidence="1">
    <location>
        <begin position="60"/>
        <end position="139"/>
    </location>
</feature>
<evidence type="ECO:0000313" key="2">
    <source>
        <dbReference type="EMBL" id="PIO67408.1"/>
    </source>
</evidence>